<dbReference type="SUPFAM" id="SSF82693">
    <property type="entry name" value="Multidrug efflux transporter AcrB pore domain, PN1, PN2, PC1 and PC2 subdomains"/>
    <property type="match status" value="1"/>
</dbReference>
<keyword evidence="3" id="KW-1185">Reference proteome</keyword>
<organism evidence="2 3">
    <name type="scientific">Sagittula salina</name>
    <dbReference type="NCBI Taxonomy" id="2820268"/>
    <lineage>
        <taxon>Bacteria</taxon>
        <taxon>Pseudomonadati</taxon>
        <taxon>Pseudomonadota</taxon>
        <taxon>Alphaproteobacteria</taxon>
        <taxon>Rhodobacterales</taxon>
        <taxon>Roseobacteraceae</taxon>
        <taxon>Sagittula</taxon>
    </lineage>
</organism>
<feature type="transmembrane region" description="Helical" evidence="1">
    <location>
        <begin position="435"/>
        <end position="457"/>
    </location>
</feature>
<protein>
    <submittedName>
        <fullName evidence="2">Efflux RND transporter permease subunit</fullName>
    </submittedName>
</protein>
<dbReference type="PANTHER" id="PTHR32063">
    <property type="match status" value="1"/>
</dbReference>
<dbReference type="InterPro" id="IPR027463">
    <property type="entry name" value="AcrB_DN_DC_subdom"/>
</dbReference>
<dbReference type="EMBL" id="JAGISH010000004">
    <property type="protein sequence ID" value="MBP0482640.1"/>
    <property type="molecule type" value="Genomic_DNA"/>
</dbReference>
<evidence type="ECO:0000256" key="1">
    <source>
        <dbReference type="SAM" id="Phobius"/>
    </source>
</evidence>
<dbReference type="Proteomes" id="UP000675940">
    <property type="component" value="Unassembled WGS sequence"/>
</dbReference>
<dbReference type="AlphaFoldDB" id="A0A940MMW0"/>
<name>A0A940MMW0_9RHOB</name>
<keyword evidence="1" id="KW-0472">Membrane</keyword>
<dbReference type="Gene3D" id="3.30.2090.10">
    <property type="entry name" value="Multidrug efflux transporter AcrB TolC docking domain, DN and DC subdomains"/>
    <property type="match status" value="2"/>
</dbReference>
<evidence type="ECO:0000313" key="3">
    <source>
        <dbReference type="Proteomes" id="UP000675940"/>
    </source>
</evidence>
<feature type="transmembrane region" description="Helical" evidence="1">
    <location>
        <begin position="1077"/>
        <end position="1096"/>
    </location>
</feature>
<dbReference type="GO" id="GO:0005886">
    <property type="term" value="C:plasma membrane"/>
    <property type="evidence" value="ECO:0007669"/>
    <property type="project" value="TreeGrafter"/>
</dbReference>
<dbReference type="PANTHER" id="PTHR32063:SF33">
    <property type="entry name" value="RND SUPERFAMILY EFFLUX PUMP PERMEASE COMPONENT"/>
    <property type="match status" value="1"/>
</dbReference>
<accession>A0A940MMW0</accession>
<feature type="transmembrane region" description="Helical" evidence="1">
    <location>
        <begin position="1108"/>
        <end position="1133"/>
    </location>
</feature>
<dbReference type="Pfam" id="PF00873">
    <property type="entry name" value="ACR_tran"/>
    <property type="match status" value="2"/>
</dbReference>
<evidence type="ECO:0000313" key="2">
    <source>
        <dbReference type="EMBL" id="MBP0482640.1"/>
    </source>
</evidence>
<feature type="transmembrane region" description="Helical" evidence="1">
    <location>
        <begin position="463"/>
        <end position="482"/>
    </location>
</feature>
<dbReference type="RefSeq" id="WP_209360586.1">
    <property type="nucleotide sequence ID" value="NZ_JAGISH010000004.1"/>
</dbReference>
<feature type="transmembrane region" description="Helical" evidence="1">
    <location>
        <begin position="1032"/>
        <end position="1056"/>
    </location>
</feature>
<sequence length="1231" mass="130735">MARDVTKVGGLLSYFTRHPTVSNLIFVILLAAGLLAVPNMRAQFFPDVIVDDLSVSVSWDGAGAEDVDAAIVQVLEPALLAVEGVESSESSSREGRASIDLTFEPGWDMGRAADEVQQAVDSASGLPEEADAPSVRRGGWRDRVTDVVITGPVGVDQLARFADEFVARLFADGVTRTTIQGIAAPRVVVEVPTATLIEHDVTMAEIAAAIAAEVDADPAGEVDGAGARVRTGVEKRSAEDIAEISLRARADGTKLTVGDVARVREEGVDRERGYFVGPNAAISVRVDRSDKGDAIAIQKQVEEVAADYQASLPEGVTIDLIRTRSEAITGRLNLLTDNALMGLVLVVGLLFLFLNTKTAFWVAAGIPTSLLAAIALMYVGGLTINMISLFALIITLGIVVDDAIVVGEHADSLARRGLGPFEAAERSAQRMALPVFSATLTTVIAFFGLTAISGRFGDMIADIPFTVITVLIASLVECFFILPSHMAHALKPRGAAGFRAWRAGLGLIGEALVGMLAVVLAVLALLSLPGALNGTWATFGDSPAWVAGLHDRAIEARGWLLGLGWQGALGLAVAVVGALLLRLRGMAPERRTAELTALSDMGIDSASRTVNRGFRALREGLFRPVMALVIRARYVVLAAAVLALASVAVLFIDGAVQWRFFNSPERGSVTGNFAMAPGAKRADTLEQTRLLQQTTDELGREYEDRYGLNPLAYVMAEIGGNSGRGLAGADTKDADQLGGISIELIEADLRPYSSFAFVGELQDRVKKHPLVEEISFRGWRSGPGGDALDVQFYGADAGTLKAAAEDLKAAVAQFPEVSAVEDNLSYDKAELILELTPQGQALGFDIDGLGRVLRNRLGGIEAASYPVGARSATIRVELPPGELTADFLERMMLRTPGGEYVALADIVRVETRSGFSTVRRENGIRLISVTGDISEDDPARATEIMTALEQAILPRIANTRQVDWRMSGLSEQEDRFLDDAKLGLMMVLLGIYLVLSWVFASWTRPLVVMAIIPFGLVGAIFGHWLWEIPASMFTVVGLLGMTGIIINDSIVLVTQIDEYGRDRGLIPAIIDGAADRLRAVFLTTATTVLGLAPLLYERSADAQFLKPTVVTLVYGLGFGMVLVLLVVPSLVAVQHDVGQAWGALKKGWRFRTAPVRAMLVGGTLAAVGWLAVTLGWVAVAGRLPAALGGGEEAAALGLFLAGALVLVLVLYAVAAVSVALGRRAGHSRAPR</sequence>
<feature type="transmembrane region" description="Helical" evidence="1">
    <location>
        <begin position="1154"/>
        <end position="1178"/>
    </location>
</feature>
<feature type="transmembrane region" description="Helical" evidence="1">
    <location>
        <begin position="632"/>
        <end position="652"/>
    </location>
</feature>
<dbReference type="Gene3D" id="1.20.1640.10">
    <property type="entry name" value="Multidrug efflux transporter AcrB transmembrane domain"/>
    <property type="match status" value="3"/>
</dbReference>
<feature type="transmembrane region" description="Helical" evidence="1">
    <location>
        <begin position="1198"/>
        <end position="1221"/>
    </location>
</feature>
<dbReference type="Gene3D" id="3.30.70.1440">
    <property type="entry name" value="Multidrug efflux transporter AcrB pore domain"/>
    <property type="match status" value="1"/>
</dbReference>
<keyword evidence="1" id="KW-1133">Transmembrane helix</keyword>
<feature type="transmembrane region" description="Helical" evidence="1">
    <location>
        <begin position="559"/>
        <end position="581"/>
    </location>
</feature>
<dbReference type="InterPro" id="IPR001036">
    <property type="entry name" value="Acrflvin-R"/>
</dbReference>
<proteinExistence type="predicted"/>
<feature type="transmembrane region" description="Helical" evidence="1">
    <location>
        <begin position="332"/>
        <end position="354"/>
    </location>
</feature>
<dbReference type="SUPFAM" id="SSF82866">
    <property type="entry name" value="Multidrug efflux transporter AcrB transmembrane domain"/>
    <property type="match status" value="2"/>
</dbReference>
<keyword evidence="1" id="KW-0812">Transmembrane</keyword>
<comment type="caution">
    <text evidence="2">The sequence shown here is derived from an EMBL/GenBank/DDBJ whole genome shotgun (WGS) entry which is preliminary data.</text>
</comment>
<reference evidence="2" key="1">
    <citation type="submission" date="2021-03" db="EMBL/GenBank/DDBJ databases">
        <title>Sagittula salina sp. nov. strain M10.9X isolated from the marine waste.</title>
        <authorList>
            <person name="Satari L."/>
            <person name="Molina-Menor E."/>
            <person name="Vidal-Verdu A."/>
            <person name="Pascual J."/>
            <person name="Pereto J."/>
            <person name="Porcar M."/>
        </authorList>
    </citation>
    <scope>NUCLEOTIDE SEQUENCE</scope>
    <source>
        <strain evidence="2">M10.9X</strain>
    </source>
</reference>
<feature type="transmembrane region" description="Helical" evidence="1">
    <location>
        <begin position="982"/>
        <end position="999"/>
    </location>
</feature>
<feature type="transmembrane region" description="Helical" evidence="1">
    <location>
        <begin position="20"/>
        <end position="37"/>
    </location>
</feature>
<dbReference type="Gene3D" id="3.30.70.1430">
    <property type="entry name" value="Multidrug efflux transporter AcrB pore domain"/>
    <property type="match status" value="2"/>
</dbReference>
<dbReference type="PRINTS" id="PR00702">
    <property type="entry name" value="ACRIFLAVINRP"/>
</dbReference>
<dbReference type="Gene3D" id="3.30.70.1320">
    <property type="entry name" value="Multidrug efflux transporter AcrB pore domain like"/>
    <property type="match status" value="1"/>
</dbReference>
<dbReference type="GO" id="GO:0042910">
    <property type="term" value="F:xenobiotic transmembrane transporter activity"/>
    <property type="evidence" value="ECO:0007669"/>
    <property type="project" value="TreeGrafter"/>
</dbReference>
<feature type="transmembrane region" description="Helical" evidence="1">
    <location>
        <begin position="1006"/>
        <end position="1026"/>
    </location>
</feature>
<feature type="transmembrane region" description="Helical" evidence="1">
    <location>
        <begin position="503"/>
        <end position="526"/>
    </location>
</feature>
<gene>
    <name evidence="2" type="ORF">J5474_09080</name>
</gene>
<dbReference type="SUPFAM" id="SSF82714">
    <property type="entry name" value="Multidrug efflux transporter AcrB TolC docking domain, DN and DC subdomains"/>
    <property type="match status" value="2"/>
</dbReference>